<name>A0ABT4MBL8_9NOCA</name>
<dbReference type="NCBIfam" id="TIGR01549">
    <property type="entry name" value="HAD-SF-IA-v1"/>
    <property type="match status" value="1"/>
</dbReference>
<protein>
    <submittedName>
        <fullName evidence="1">HAD family hydrolase</fullName>
    </submittedName>
</protein>
<sequence>MTTTGTSTIEAVLFDFSGTLFRLEEDPTWFDGIHDADGTPVDGAGAAELMRRMTAPVGETVEFDDATRHAWRNRDLDPALHRRAYLHVLAQSGVTDRAQAESVYGRVIDADSWTPYPDTESVLKKLAAESIRVGVLSNIAFDIRPAFVDRGLDRYVDEFVLSFEVGHVKPQPEIFRHAVASLGVDPSVTLMVGDSDEADGAAREIGCSFALVDPVPTSERPDALLAALSAFGIR</sequence>
<dbReference type="Pfam" id="PF00702">
    <property type="entry name" value="Hydrolase"/>
    <property type="match status" value="1"/>
</dbReference>
<dbReference type="GO" id="GO:0016787">
    <property type="term" value="F:hydrolase activity"/>
    <property type="evidence" value="ECO:0007669"/>
    <property type="project" value="UniProtKB-KW"/>
</dbReference>
<dbReference type="PANTHER" id="PTHR46649">
    <property type="match status" value="1"/>
</dbReference>
<keyword evidence="2" id="KW-1185">Reference proteome</keyword>
<dbReference type="SFLD" id="SFLDS00003">
    <property type="entry name" value="Haloacid_Dehalogenase"/>
    <property type="match status" value="1"/>
</dbReference>
<dbReference type="InterPro" id="IPR006439">
    <property type="entry name" value="HAD-SF_hydro_IA"/>
</dbReference>
<dbReference type="EMBL" id="JAPWIJ010000003">
    <property type="protein sequence ID" value="MCZ4518369.1"/>
    <property type="molecule type" value="Genomic_DNA"/>
</dbReference>
<dbReference type="SUPFAM" id="SSF56784">
    <property type="entry name" value="HAD-like"/>
    <property type="match status" value="1"/>
</dbReference>
<keyword evidence="1" id="KW-0378">Hydrolase</keyword>
<dbReference type="Gene3D" id="3.40.50.1000">
    <property type="entry name" value="HAD superfamily/HAD-like"/>
    <property type="match status" value="1"/>
</dbReference>
<evidence type="ECO:0000313" key="2">
    <source>
        <dbReference type="Proteomes" id="UP001081071"/>
    </source>
</evidence>
<dbReference type="PANTHER" id="PTHR46649:SF4">
    <property type="entry name" value="HALOACID DEHALOGENASE-LIKE HYDROLASE (HAD) SUPERFAMILY PROTEIN"/>
    <property type="match status" value="1"/>
</dbReference>
<dbReference type="NCBIfam" id="TIGR01509">
    <property type="entry name" value="HAD-SF-IA-v3"/>
    <property type="match status" value="1"/>
</dbReference>
<evidence type="ECO:0000313" key="1">
    <source>
        <dbReference type="EMBL" id="MCZ4518369.1"/>
    </source>
</evidence>
<dbReference type="RefSeq" id="WP_269603059.1">
    <property type="nucleotide sequence ID" value="NZ_JAPWIJ010000003.1"/>
</dbReference>
<dbReference type="InterPro" id="IPR036412">
    <property type="entry name" value="HAD-like_sf"/>
</dbReference>
<dbReference type="Proteomes" id="UP001081071">
    <property type="component" value="Unassembled WGS sequence"/>
</dbReference>
<comment type="caution">
    <text evidence="1">The sequence shown here is derived from an EMBL/GenBank/DDBJ whole genome shotgun (WGS) entry which is preliminary data.</text>
</comment>
<dbReference type="InterPro" id="IPR023214">
    <property type="entry name" value="HAD_sf"/>
</dbReference>
<dbReference type="PRINTS" id="PR00413">
    <property type="entry name" value="HADHALOGNASE"/>
</dbReference>
<proteinExistence type="predicted"/>
<accession>A0ABT4MBL8</accession>
<dbReference type="SFLD" id="SFLDG01129">
    <property type="entry name" value="C1.5:_HAD__Beta-PGM__Phosphata"/>
    <property type="match status" value="1"/>
</dbReference>
<reference evidence="1" key="1">
    <citation type="submission" date="2022-12" db="EMBL/GenBank/DDBJ databases">
        <authorList>
            <person name="Krivoruchko A.V."/>
            <person name="Elkin A."/>
        </authorList>
    </citation>
    <scope>NUCLEOTIDE SEQUENCE</scope>
    <source>
        <strain evidence="1">IEGM 1391</strain>
    </source>
</reference>
<organism evidence="1 2">
    <name type="scientific">Rhodococcus ruber</name>
    <dbReference type="NCBI Taxonomy" id="1830"/>
    <lineage>
        <taxon>Bacteria</taxon>
        <taxon>Bacillati</taxon>
        <taxon>Actinomycetota</taxon>
        <taxon>Actinomycetes</taxon>
        <taxon>Mycobacteriales</taxon>
        <taxon>Nocardiaceae</taxon>
        <taxon>Rhodococcus</taxon>
    </lineage>
</organism>
<gene>
    <name evidence="1" type="ORF">O4220_07560</name>
</gene>